<sequence length="98" mass="11457">LQKKHLAKLETLLNEARRCISGLPRNTKLEKLHECVPFPSFAEMAEQQEEIQILKLKHTKQGRCIGELLDRDYEDEGRIPDYLPPWERIVVTEPKPIP</sequence>
<organism evidence="1 2">
    <name type="scientific">Ixodes persulcatus</name>
    <name type="common">Taiga tick</name>
    <dbReference type="NCBI Taxonomy" id="34615"/>
    <lineage>
        <taxon>Eukaryota</taxon>
        <taxon>Metazoa</taxon>
        <taxon>Ecdysozoa</taxon>
        <taxon>Arthropoda</taxon>
        <taxon>Chelicerata</taxon>
        <taxon>Arachnida</taxon>
        <taxon>Acari</taxon>
        <taxon>Parasitiformes</taxon>
        <taxon>Ixodida</taxon>
        <taxon>Ixodoidea</taxon>
        <taxon>Ixodidae</taxon>
        <taxon>Ixodinae</taxon>
        <taxon>Ixodes</taxon>
    </lineage>
</organism>
<reference evidence="1 2" key="1">
    <citation type="journal article" date="2020" name="Cell">
        <title>Large-Scale Comparative Analyses of Tick Genomes Elucidate Their Genetic Diversity and Vector Capacities.</title>
        <authorList>
            <consortium name="Tick Genome and Microbiome Consortium (TIGMIC)"/>
            <person name="Jia N."/>
            <person name="Wang J."/>
            <person name="Shi W."/>
            <person name="Du L."/>
            <person name="Sun Y."/>
            <person name="Zhan W."/>
            <person name="Jiang J.F."/>
            <person name="Wang Q."/>
            <person name="Zhang B."/>
            <person name="Ji P."/>
            <person name="Bell-Sakyi L."/>
            <person name="Cui X.M."/>
            <person name="Yuan T.T."/>
            <person name="Jiang B.G."/>
            <person name="Yang W.F."/>
            <person name="Lam T.T."/>
            <person name="Chang Q.C."/>
            <person name="Ding S.J."/>
            <person name="Wang X.J."/>
            <person name="Zhu J.G."/>
            <person name="Ruan X.D."/>
            <person name="Zhao L."/>
            <person name="Wei J.T."/>
            <person name="Ye R.Z."/>
            <person name="Que T.C."/>
            <person name="Du C.H."/>
            <person name="Zhou Y.H."/>
            <person name="Cheng J.X."/>
            <person name="Dai P.F."/>
            <person name="Guo W.B."/>
            <person name="Han X.H."/>
            <person name="Huang E.J."/>
            <person name="Li L.F."/>
            <person name="Wei W."/>
            <person name="Gao Y.C."/>
            <person name="Liu J.Z."/>
            <person name="Shao H.Z."/>
            <person name="Wang X."/>
            <person name="Wang C.C."/>
            <person name="Yang T.C."/>
            <person name="Huo Q.B."/>
            <person name="Li W."/>
            <person name="Chen H.Y."/>
            <person name="Chen S.E."/>
            <person name="Zhou L.G."/>
            <person name="Ni X.B."/>
            <person name="Tian J.H."/>
            <person name="Sheng Y."/>
            <person name="Liu T."/>
            <person name="Pan Y.S."/>
            <person name="Xia L.Y."/>
            <person name="Li J."/>
            <person name="Zhao F."/>
            <person name="Cao W.C."/>
        </authorList>
    </citation>
    <scope>NUCLEOTIDE SEQUENCE [LARGE SCALE GENOMIC DNA]</scope>
    <source>
        <strain evidence="1">Iper-2018</strain>
    </source>
</reference>
<accession>A0AC60PLR6</accession>
<dbReference type="EMBL" id="JABSTQ010010302">
    <property type="protein sequence ID" value="KAG0421896.1"/>
    <property type="molecule type" value="Genomic_DNA"/>
</dbReference>
<dbReference type="Proteomes" id="UP000805193">
    <property type="component" value="Unassembled WGS sequence"/>
</dbReference>
<proteinExistence type="predicted"/>
<name>A0AC60PLR6_IXOPE</name>
<keyword evidence="2" id="KW-1185">Reference proteome</keyword>
<evidence type="ECO:0000313" key="2">
    <source>
        <dbReference type="Proteomes" id="UP000805193"/>
    </source>
</evidence>
<evidence type="ECO:0000313" key="1">
    <source>
        <dbReference type="EMBL" id="KAG0421896.1"/>
    </source>
</evidence>
<gene>
    <name evidence="1" type="ORF">HPB47_002240</name>
</gene>
<protein>
    <submittedName>
        <fullName evidence="1">Uncharacterized protein</fullName>
    </submittedName>
</protein>
<comment type="caution">
    <text evidence="1">The sequence shown here is derived from an EMBL/GenBank/DDBJ whole genome shotgun (WGS) entry which is preliminary data.</text>
</comment>
<feature type="non-terminal residue" evidence="1">
    <location>
        <position position="1"/>
    </location>
</feature>